<feature type="region of interest" description="Disordered" evidence="1">
    <location>
        <begin position="295"/>
        <end position="327"/>
    </location>
</feature>
<dbReference type="PANTHER" id="PTHR38698:SF1">
    <property type="entry name" value="FUNGAL PROTEIN"/>
    <property type="match status" value="1"/>
</dbReference>
<gene>
    <name evidence="2" type="ORF">GMARGA_LOCUS33047</name>
</gene>
<dbReference type="Pfam" id="PF17104">
    <property type="entry name" value="YBL010C_LAA2"/>
    <property type="match status" value="2"/>
</dbReference>
<dbReference type="Proteomes" id="UP000789901">
    <property type="component" value="Unassembled WGS sequence"/>
</dbReference>
<feature type="compositionally biased region" description="Polar residues" evidence="1">
    <location>
        <begin position="301"/>
        <end position="327"/>
    </location>
</feature>
<dbReference type="PANTHER" id="PTHR38698">
    <property type="entry name" value="EXPRESSED PROTEIN"/>
    <property type="match status" value="1"/>
</dbReference>
<organism evidence="2 3">
    <name type="scientific">Gigaspora margarita</name>
    <dbReference type="NCBI Taxonomy" id="4874"/>
    <lineage>
        <taxon>Eukaryota</taxon>
        <taxon>Fungi</taxon>
        <taxon>Fungi incertae sedis</taxon>
        <taxon>Mucoromycota</taxon>
        <taxon>Glomeromycotina</taxon>
        <taxon>Glomeromycetes</taxon>
        <taxon>Diversisporales</taxon>
        <taxon>Gigasporaceae</taxon>
        <taxon>Gigaspora</taxon>
    </lineage>
</organism>
<evidence type="ECO:0000313" key="3">
    <source>
        <dbReference type="Proteomes" id="UP000789901"/>
    </source>
</evidence>
<accession>A0ABN7WPC8</accession>
<feature type="non-terminal residue" evidence="2">
    <location>
        <position position="327"/>
    </location>
</feature>
<proteinExistence type="predicted"/>
<keyword evidence="3" id="KW-1185">Reference proteome</keyword>
<dbReference type="InterPro" id="IPR031355">
    <property type="entry name" value="YBL010C/LAA2-like"/>
</dbReference>
<protein>
    <submittedName>
        <fullName evidence="2">33223_t:CDS:1</fullName>
    </submittedName>
</protein>
<feature type="region of interest" description="Disordered" evidence="1">
    <location>
        <begin position="171"/>
        <end position="200"/>
    </location>
</feature>
<name>A0ABN7WPC8_GIGMA</name>
<evidence type="ECO:0000256" key="1">
    <source>
        <dbReference type="SAM" id="MobiDB-lite"/>
    </source>
</evidence>
<sequence>MNNFPNIEASGEDADNFVDSFEEFTEGTTEHNPDLDGSNDEFAEFEDATFEFAADLPEEQKSSGSTLVGNNLNFVSMDKSLTEALGQVLDNIFPVTNTTLLNKNSENKSSNKGLESVFITPKSLEIWKQISDESNEQPFQWKRSIIRKEFYSNLGITIEALEDTKPPVNLPSKLVRPTSTPNKTVTLSAPVSRSSTPDSIHNNLSSSHELLSLSSQTSDALTFWLDQREQTIMDSETYNQMIECLVGHAQKIRDGGGIGGGNQAKTGWNSRGIKLKKKGGGTVASGLASLSLSFKKQKSQTNSPVTSTSDVFKNRTNGNSNDITNNL</sequence>
<evidence type="ECO:0000313" key="2">
    <source>
        <dbReference type="EMBL" id="CAG8836455.1"/>
    </source>
</evidence>
<reference evidence="2 3" key="1">
    <citation type="submission" date="2021-06" db="EMBL/GenBank/DDBJ databases">
        <authorList>
            <person name="Kallberg Y."/>
            <person name="Tangrot J."/>
            <person name="Rosling A."/>
        </authorList>
    </citation>
    <scope>NUCLEOTIDE SEQUENCE [LARGE SCALE GENOMIC DNA]</scope>
    <source>
        <strain evidence="2 3">120-4 pot B 10/14</strain>
    </source>
</reference>
<feature type="compositionally biased region" description="Polar residues" evidence="1">
    <location>
        <begin position="177"/>
        <end position="200"/>
    </location>
</feature>
<dbReference type="EMBL" id="CAJVQB010053607">
    <property type="protein sequence ID" value="CAG8836455.1"/>
    <property type="molecule type" value="Genomic_DNA"/>
</dbReference>
<comment type="caution">
    <text evidence="2">The sequence shown here is derived from an EMBL/GenBank/DDBJ whole genome shotgun (WGS) entry which is preliminary data.</text>
</comment>